<sequence>MSSSSIYGIRKDYTGEEILEYKNSWCFSPIIWRVLPDKYIHDYIQTPYGYKKGIIGMDGNNVWTRTNKAINKCDNTPDRVCWEMSSQQIFHTSDKQIISDSIMQFLKQNDTYDVSEKDNIPVLKREHIIERFTEIANDILSIDENEFPYFVFKNTTVDDDVERWFEKYDEESDEYVSCAMSENTDDFYAEFVFIKDGKIDKFVSNKDYQFES</sequence>
<dbReference type="AlphaFoldDB" id="A0A414ZQY5"/>
<comment type="caution">
    <text evidence="1">The sequence shown here is derived from an EMBL/GenBank/DDBJ whole genome shotgun (WGS) entry which is preliminary data.</text>
</comment>
<evidence type="ECO:0000313" key="1">
    <source>
        <dbReference type="EMBL" id="RHI25660.1"/>
    </source>
</evidence>
<dbReference type="Proteomes" id="UP000285865">
    <property type="component" value="Unassembled WGS sequence"/>
</dbReference>
<name>A0A414ZQY5_9FIRM</name>
<organism evidence="1 2">
    <name type="scientific">Agathobacter rectalis</name>
    <dbReference type="NCBI Taxonomy" id="39491"/>
    <lineage>
        <taxon>Bacteria</taxon>
        <taxon>Bacillati</taxon>
        <taxon>Bacillota</taxon>
        <taxon>Clostridia</taxon>
        <taxon>Lachnospirales</taxon>
        <taxon>Lachnospiraceae</taxon>
        <taxon>Agathobacter</taxon>
    </lineage>
</organism>
<dbReference type="EMBL" id="QRKN01000001">
    <property type="protein sequence ID" value="RHI25660.1"/>
    <property type="molecule type" value="Genomic_DNA"/>
</dbReference>
<evidence type="ECO:0000313" key="2">
    <source>
        <dbReference type="Proteomes" id="UP000285865"/>
    </source>
</evidence>
<protein>
    <submittedName>
        <fullName evidence="1">Uncharacterized protein</fullName>
    </submittedName>
</protein>
<proteinExistence type="predicted"/>
<reference evidence="1 2" key="1">
    <citation type="submission" date="2018-08" db="EMBL/GenBank/DDBJ databases">
        <title>A genome reference for cultivated species of the human gut microbiota.</title>
        <authorList>
            <person name="Zou Y."/>
            <person name="Xue W."/>
            <person name="Luo G."/>
        </authorList>
    </citation>
    <scope>NUCLEOTIDE SEQUENCE [LARGE SCALE GENOMIC DNA]</scope>
    <source>
        <strain evidence="1 2">AM16-11</strain>
    </source>
</reference>
<gene>
    <name evidence="1" type="ORF">DW172_02975</name>
</gene>
<accession>A0A414ZQY5</accession>
<dbReference type="RefSeq" id="WP_118257136.1">
    <property type="nucleotide sequence ID" value="NZ_QRKN01000001.1"/>
</dbReference>